<evidence type="ECO:0000313" key="2">
    <source>
        <dbReference type="EMBL" id="PIC49290.1"/>
    </source>
</evidence>
<dbReference type="EMBL" id="PDUG01000002">
    <property type="protein sequence ID" value="PIC49290.1"/>
    <property type="molecule type" value="Genomic_DNA"/>
</dbReference>
<keyword evidence="3" id="KW-1185">Reference proteome</keyword>
<accession>A0A2G5VC24</accession>
<comment type="caution">
    <text evidence="2">The sequence shown here is derived from an EMBL/GenBank/DDBJ whole genome shotgun (WGS) entry which is preliminary data.</text>
</comment>
<feature type="signal peptide" evidence="1">
    <location>
        <begin position="1"/>
        <end position="16"/>
    </location>
</feature>
<dbReference type="AlphaFoldDB" id="A0A2G5VC24"/>
<protein>
    <recommendedName>
        <fullName evidence="4">SCP domain-containing protein</fullName>
    </recommendedName>
</protein>
<sequence length="213" mass="25202">MRILFFSFLIISLVSSDWTGPEFVEKLNEKRRDFAKSEKIPNMRELVWSLELALEVENRFENGTLVDGKDRYYTALDERDFEKHFNNFLKDVRHINRGFEGFYSINSRYLFPFVDKIGCNNEFENATYQYCYLNHGAPMNDLFLFFGAAGTRCDYGYENNNGLCNSQSSILCTIFNLCLSCIIFSPYFFLFNVHSCLFYYLKFPLTRIHDLFI</sequence>
<organism evidence="2 3">
    <name type="scientific">Caenorhabditis nigoni</name>
    <dbReference type="NCBI Taxonomy" id="1611254"/>
    <lineage>
        <taxon>Eukaryota</taxon>
        <taxon>Metazoa</taxon>
        <taxon>Ecdysozoa</taxon>
        <taxon>Nematoda</taxon>
        <taxon>Chromadorea</taxon>
        <taxon>Rhabditida</taxon>
        <taxon>Rhabditina</taxon>
        <taxon>Rhabditomorpha</taxon>
        <taxon>Rhabditoidea</taxon>
        <taxon>Rhabditidae</taxon>
        <taxon>Peloderinae</taxon>
        <taxon>Caenorhabditis</taxon>
    </lineage>
</organism>
<gene>
    <name evidence="2" type="primary">Cnig_chr_II.g7946</name>
    <name evidence="2" type="ORF">B9Z55_007946</name>
</gene>
<dbReference type="OrthoDB" id="10371676at2759"/>
<keyword evidence="1" id="KW-0732">Signal</keyword>
<reference evidence="3" key="1">
    <citation type="submission" date="2017-10" db="EMBL/GenBank/DDBJ databases">
        <title>Rapid genome shrinkage in a self-fertile nematode reveals novel sperm competition proteins.</title>
        <authorList>
            <person name="Yin D."/>
            <person name="Schwarz E.M."/>
            <person name="Thomas C.G."/>
            <person name="Felde R.L."/>
            <person name="Korf I.F."/>
            <person name="Cutter A.D."/>
            <person name="Schartner C.M."/>
            <person name="Ralston E.J."/>
            <person name="Meyer B.J."/>
            <person name="Haag E.S."/>
        </authorList>
    </citation>
    <scope>NUCLEOTIDE SEQUENCE [LARGE SCALE GENOMIC DNA]</scope>
    <source>
        <strain evidence="3">JU1422</strain>
    </source>
</reference>
<evidence type="ECO:0000313" key="3">
    <source>
        <dbReference type="Proteomes" id="UP000230233"/>
    </source>
</evidence>
<dbReference type="Proteomes" id="UP000230233">
    <property type="component" value="Chromosome II"/>
</dbReference>
<evidence type="ECO:0008006" key="4">
    <source>
        <dbReference type="Google" id="ProtNLM"/>
    </source>
</evidence>
<feature type="chain" id="PRO_5013915778" description="SCP domain-containing protein" evidence="1">
    <location>
        <begin position="17"/>
        <end position="213"/>
    </location>
</feature>
<evidence type="ECO:0000256" key="1">
    <source>
        <dbReference type="SAM" id="SignalP"/>
    </source>
</evidence>
<proteinExistence type="predicted"/>
<name>A0A2G5VC24_9PELO</name>